<organism evidence="2 3">
    <name type="scientific">Sparus aurata</name>
    <name type="common">Gilthead sea bream</name>
    <dbReference type="NCBI Taxonomy" id="8175"/>
    <lineage>
        <taxon>Eukaryota</taxon>
        <taxon>Metazoa</taxon>
        <taxon>Chordata</taxon>
        <taxon>Craniata</taxon>
        <taxon>Vertebrata</taxon>
        <taxon>Euteleostomi</taxon>
        <taxon>Actinopterygii</taxon>
        <taxon>Neopterygii</taxon>
        <taxon>Teleostei</taxon>
        <taxon>Neoteleostei</taxon>
        <taxon>Acanthomorphata</taxon>
        <taxon>Eupercaria</taxon>
        <taxon>Spariformes</taxon>
        <taxon>Sparidae</taxon>
        <taxon>Sparus</taxon>
    </lineage>
</organism>
<dbReference type="OMA" id="IGCNQQA"/>
<accession>A0A671VE10</accession>
<dbReference type="InterPro" id="IPR004020">
    <property type="entry name" value="DAPIN"/>
</dbReference>
<reference evidence="2" key="3">
    <citation type="submission" date="2025-09" db="UniProtKB">
        <authorList>
            <consortium name="Ensembl"/>
        </authorList>
    </citation>
    <scope>IDENTIFICATION</scope>
</reference>
<dbReference type="SUPFAM" id="SSF47986">
    <property type="entry name" value="DEATH domain"/>
    <property type="match status" value="1"/>
</dbReference>
<evidence type="ECO:0000313" key="3">
    <source>
        <dbReference type="Proteomes" id="UP000472265"/>
    </source>
</evidence>
<dbReference type="Gene3D" id="1.10.533.10">
    <property type="entry name" value="Death Domain, Fas"/>
    <property type="match status" value="1"/>
</dbReference>
<dbReference type="GeneTree" id="ENSGT01030000234768"/>
<dbReference type="SMART" id="SM01289">
    <property type="entry name" value="PYRIN"/>
    <property type="match status" value="1"/>
</dbReference>
<reference evidence="2" key="2">
    <citation type="submission" date="2025-08" db="UniProtKB">
        <authorList>
            <consortium name="Ensembl"/>
        </authorList>
    </citation>
    <scope>IDENTIFICATION</scope>
</reference>
<reference evidence="2" key="1">
    <citation type="submission" date="2021-04" db="EMBL/GenBank/DDBJ databases">
        <authorList>
            <consortium name="Wellcome Sanger Institute Data Sharing"/>
        </authorList>
    </citation>
    <scope>NUCLEOTIDE SEQUENCE [LARGE SCALE GENOMIC DNA]</scope>
</reference>
<dbReference type="InterPro" id="IPR011029">
    <property type="entry name" value="DEATH-like_dom_sf"/>
</dbReference>
<protein>
    <recommendedName>
        <fullName evidence="1">Pyrin domain-containing protein</fullName>
    </recommendedName>
</protein>
<dbReference type="Proteomes" id="UP000472265">
    <property type="component" value="Chromosome 17"/>
</dbReference>
<name>A0A671VE10_SPAAU</name>
<evidence type="ECO:0000313" key="2">
    <source>
        <dbReference type="Ensembl" id="ENSSAUP00010022966.1"/>
    </source>
</evidence>
<dbReference type="Pfam" id="PF02758">
    <property type="entry name" value="PYRIN"/>
    <property type="match status" value="1"/>
</dbReference>
<dbReference type="AlphaFoldDB" id="A0A671VE10"/>
<dbReference type="Ensembl" id="ENSSAUT00010024234.1">
    <property type="protein sequence ID" value="ENSSAUP00010022966.1"/>
    <property type="gene ID" value="ENSSAUG00010010084.1"/>
</dbReference>
<dbReference type="CDD" id="cd08321">
    <property type="entry name" value="Pyrin_ASC-like"/>
    <property type="match status" value="1"/>
</dbReference>
<dbReference type="PROSITE" id="PS50824">
    <property type="entry name" value="DAPIN"/>
    <property type="match status" value="1"/>
</dbReference>
<keyword evidence="3" id="KW-1185">Reference proteome</keyword>
<proteinExistence type="predicted"/>
<sequence length="95" mass="10955">MPPNTIRKALADTLEDLSKRDFEKFCHEILDRREEPRIRRNRLEGKNYLDVVDVLVCTFTESKALQVTVETLRQIDCNEDADALGEITVYISASI</sequence>
<evidence type="ECO:0000259" key="1">
    <source>
        <dbReference type="PROSITE" id="PS50824"/>
    </source>
</evidence>
<dbReference type="InParanoid" id="A0A671VE10"/>
<feature type="domain" description="Pyrin" evidence="1">
    <location>
        <begin position="1"/>
        <end position="90"/>
    </location>
</feature>